<evidence type="ECO:0000259" key="5">
    <source>
        <dbReference type="PROSITE" id="PS50112"/>
    </source>
</evidence>
<dbReference type="FunFam" id="3.30.70.270:FF:000001">
    <property type="entry name" value="Diguanylate cyclase domain protein"/>
    <property type="match status" value="1"/>
</dbReference>
<dbReference type="SMART" id="SM00267">
    <property type="entry name" value="GGDEF"/>
    <property type="match status" value="1"/>
</dbReference>
<keyword evidence="3" id="KW-0973">c-di-GMP</keyword>
<dbReference type="InterPro" id="IPR001610">
    <property type="entry name" value="PAC"/>
</dbReference>
<organism evidence="9 10">
    <name type="scientific">Dyella jiangningensis</name>
    <dbReference type="NCBI Taxonomy" id="1379159"/>
    <lineage>
        <taxon>Bacteria</taxon>
        <taxon>Pseudomonadati</taxon>
        <taxon>Pseudomonadota</taxon>
        <taxon>Gammaproteobacteria</taxon>
        <taxon>Lysobacterales</taxon>
        <taxon>Rhodanobacteraceae</taxon>
        <taxon>Dyella</taxon>
    </lineage>
</organism>
<dbReference type="PROSITE" id="PS50883">
    <property type="entry name" value="EAL"/>
    <property type="match status" value="1"/>
</dbReference>
<dbReference type="SMART" id="SM00086">
    <property type="entry name" value="PAC"/>
    <property type="match status" value="3"/>
</dbReference>
<feature type="domain" description="PAS" evidence="5">
    <location>
        <begin position="138"/>
        <end position="208"/>
    </location>
</feature>
<dbReference type="EC" id="3.1.4.52" evidence="2"/>
<evidence type="ECO:0000259" key="6">
    <source>
        <dbReference type="PROSITE" id="PS50113"/>
    </source>
</evidence>
<dbReference type="Pfam" id="PF00989">
    <property type="entry name" value="PAS"/>
    <property type="match status" value="1"/>
</dbReference>
<feature type="domain" description="PAS" evidence="5">
    <location>
        <begin position="265"/>
        <end position="338"/>
    </location>
</feature>
<dbReference type="InterPro" id="IPR000014">
    <property type="entry name" value="PAS"/>
</dbReference>
<dbReference type="InterPro" id="IPR013767">
    <property type="entry name" value="PAS_fold"/>
</dbReference>
<dbReference type="PROSITE" id="PS50113">
    <property type="entry name" value="PAC"/>
    <property type="match status" value="2"/>
</dbReference>
<evidence type="ECO:0000313" key="9">
    <source>
        <dbReference type="EMBL" id="RAO76441.1"/>
    </source>
</evidence>
<dbReference type="PANTHER" id="PTHR44757">
    <property type="entry name" value="DIGUANYLATE CYCLASE DGCP"/>
    <property type="match status" value="1"/>
</dbReference>
<dbReference type="SUPFAM" id="SSF55073">
    <property type="entry name" value="Nucleotide cyclase"/>
    <property type="match status" value="1"/>
</dbReference>
<proteinExistence type="predicted"/>
<dbReference type="SMART" id="SM00052">
    <property type="entry name" value="EAL"/>
    <property type="match status" value="1"/>
</dbReference>
<feature type="domain" description="PAC" evidence="6">
    <location>
        <begin position="212"/>
        <end position="264"/>
    </location>
</feature>
<dbReference type="Proteomes" id="UP000248926">
    <property type="component" value="Unassembled WGS sequence"/>
</dbReference>
<dbReference type="Gene3D" id="3.30.70.270">
    <property type="match status" value="1"/>
</dbReference>
<dbReference type="PROSITE" id="PS50112">
    <property type="entry name" value="PAS"/>
    <property type="match status" value="2"/>
</dbReference>
<dbReference type="CDD" id="cd01949">
    <property type="entry name" value="GGDEF"/>
    <property type="match status" value="1"/>
</dbReference>
<feature type="domain" description="GGDEF" evidence="8">
    <location>
        <begin position="427"/>
        <end position="560"/>
    </location>
</feature>
<dbReference type="SMART" id="SM00091">
    <property type="entry name" value="PAS"/>
    <property type="match status" value="3"/>
</dbReference>
<dbReference type="CDD" id="cd00130">
    <property type="entry name" value="PAS"/>
    <property type="match status" value="2"/>
</dbReference>
<evidence type="ECO:0000259" key="8">
    <source>
        <dbReference type="PROSITE" id="PS50887"/>
    </source>
</evidence>
<keyword evidence="10" id="KW-1185">Reference proteome</keyword>
<evidence type="ECO:0000259" key="7">
    <source>
        <dbReference type="PROSITE" id="PS50883"/>
    </source>
</evidence>
<dbReference type="Pfam" id="PF00563">
    <property type="entry name" value="EAL"/>
    <property type="match status" value="1"/>
</dbReference>
<comment type="caution">
    <text evidence="9">The sequence shown here is derived from an EMBL/GenBank/DDBJ whole genome shotgun (WGS) entry which is preliminary data.</text>
</comment>
<dbReference type="InterPro" id="IPR035965">
    <property type="entry name" value="PAS-like_dom_sf"/>
</dbReference>
<dbReference type="InterPro" id="IPR000700">
    <property type="entry name" value="PAS-assoc_C"/>
</dbReference>
<dbReference type="InterPro" id="IPR052155">
    <property type="entry name" value="Biofilm_reg_signaling"/>
</dbReference>
<name>A0A328P545_9GAMM</name>
<dbReference type="CDD" id="cd01948">
    <property type="entry name" value="EAL"/>
    <property type="match status" value="1"/>
</dbReference>
<evidence type="ECO:0000256" key="2">
    <source>
        <dbReference type="ARBA" id="ARBA00012282"/>
    </source>
</evidence>
<dbReference type="FunFam" id="3.20.20.450:FF:000001">
    <property type="entry name" value="Cyclic di-GMP phosphodiesterase yahA"/>
    <property type="match status" value="1"/>
</dbReference>
<dbReference type="GO" id="GO:0071732">
    <property type="term" value="P:cellular response to nitric oxide"/>
    <property type="evidence" value="ECO:0007669"/>
    <property type="project" value="UniProtKB-ARBA"/>
</dbReference>
<feature type="domain" description="EAL" evidence="7">
    <location>
        <begin position="569"/>
        <end position="822"/>
    </location>
</feature>
<dbReference type="SUPFAM" id="SSF55785">
    <property type="entry name" value="PYP-like sensor domain (PAS domain)"/>
    <property type="match status" value="3"/>
</dbReference>
<evidence type="ECO:0000256" key="3">
    <source>
        <dbReference type="ARBA" id="ARBA00022636"/>
    </source>
</evidence>
<dbReference type="Gene3D" id="3.20.20.450">
    <property type="entry name" value="EAL domain"/>
    <property type="match status" value="1"/>
</dbReference>
<evidence type="ECO:0000313" key="10">
    <source>
        <dbReference type="Proteomes" id="UP000248926"/>
    </source>
</evidence>
<evidence type="ECO:0000256" key="1">
    <source>
        <dbReference type="ARBA" id="ARBA00001946"/>
    </source>
</evidence>
<dbReference type="GO" id="GO:0071111">
    <property type="term" value="F:cyclic-guanylate-specific phosphodiesterase activity"/>
    <property type="evidence" value="ECO:0007669"/>
    <property type="project" value="UniProtKB-EC"/>
</dbReference>
<dbReference type="Gene3D" id="3.30.450.20">
    <property type="entry name" value="PAS domain"/>
    <property type="match status" value="3"/>
</dbReference>
<comment type="catalytic activity">
    <reaction evidence="4">
        <text>3',3'-c-di-GMP + H2O = 5'-phosphoguanylyl(3'-&gt;5')guanosine + H(+)</text>
        <dbReference type="Rhea" id="RHEA:24902"/>
        <dbReference type="ChEBI" id="CHEBI:15377"/>
        <dbReference type="ChEBI" id="CHEBI:15378"/>
        <dbReference type="ChEBI" id="CHEBI:58754"/>
        <dbReference type="ChEBI" id="CHEBI:58805"/>
        <dbReference type="EC" id="3.1.4.52"/>
    </reaction>
    <physiologicalReaction direction="left-to-right" evidence="4">
        <dbReference type="Rhea" id="RHEA:24903"/>
    </physiologicalReaction>
</comment>
<dbReference type="InterPro" id="IPR001633">
    <property type="entry name" value="EAL_dom"/>
</dbReference>
<accession>A0A328P545</accession>
<dbReference type="NCBIfam" id="TIGR00254">
    <property type="entry name" value="GGDEF"/>
    <property type="match status" value="1"/>
</dbReference>
<dbReference type="RefSeq" id="WP_238149575.1">
    <property type="nucleotide sequence ID" value="NZ_NFZS01000001.1"/>
</dbReference>
<evidence type="ECO:0000256" key="4">
    <source>
        <dbReference type="ARBA" id="ARBA00051114"/>
    </source>
</evidence>
<dbReference type="Pfam" id="PF08448">
    <property type="entry name" value="PAS_4"/>
    <property type="match status" value="2"/>
</dbReference>
<gene>
    <name evidence="9" type="ORF">CA260_00420</name>
</gene>
<dbReference type="InterPro" id="IPR013656">
    <property type="entry name" value="PAS_4"/>
</dbReference>
<sequence length="824" mass="91580">MQPIDRTFVPAGGEAQWADHVLRGAPALITYIDRDRRFRFANATHQAWIGVDPSRIVGRTVDEVMDAWSLRQAGSGLDRALAGEPAVYEGELFSGPARRYVHGNFQPDFDDDGQVRGVFTVFLDITERHELETRLRESEQRMNRAFQHAPIGMALVTPGGYMLRVNHALCQMLGYDEQELLSMALIDLTHPDDVATSRELSRSLREGDRETYQLEKRYIHRDGRAVHVLLSVSVVRRAEGEPFQAVAQIMDISQRKAYEEALFRERELAEVTLRSIGDAVITTDLEHRITSLNPIAEAMTGWSHTEAVGKPMSEVFRLIDSRTREPLHNPLLDAIARDAIVELKGNAVLLHRNGFETPIEDSAASIHDHAGSVIGGVLVFHDVSETRALALKMAHLAQHDTLTGLPNRSLLQSRLEQVLAATVRRHDQAALLHIDLDHFKQINDTLGHAAGDELLRAFATHLREHLRNEDTVSRVGGDEFVVLLSHVDGRSGASQLCEKLMRTWQASPASRMGEFTIGFSVGISVYPDDASDAETMLRNADIAAYEVKVHGRNGYRFFMPSMSERPAARLRIEQELRKALRRGDLKLHYQPKVDARTGAIVGAEALLRWLVDGREIYIPDEFIPVAEESGLIVPIGEWVLREACRQTGEWYRAGRSIVVAVNVSAPQFQHPGFHAALQTALAEAELPPSLIELELTERMVMSAGDQSRALMQRIKDLGVSLALDDFGTGYCSLSYLKYFPIDALKIDRTFVRDIASDADNAAITDAIIAMAHGLDMVVVAEGVETPAQAEHLREAGCSLLQGFLFGPAMPADEFERQLVAEAPL</sequence>
<dbReference type="PANTHER" id="PTHR44757:SF4">
    <property type="entry name" value="DIGUANYLATE CYCLASE DGCE-RELATED"/>
    <property type="match status" value="1"/>
</dbReference>
<dbReference type="InterPro" id="IPR000160">
    <property type="entry name" value="GGDEF_dom"/>
</dbReference>
<reference evidence="9 10" key="1">
    <citation type="journal article" date="2018" name="Genet. Mol. Biol.">
        <title>The genome sequence of Dyella jiangningensis FCAV SCS01 from a lignocellulose-decomposing microbial consortium metagenome reveals potential for biotechnological applications.</title>
        <authorList>
            <person name="Desiderato J.G."/>
            <person name="Alvarenga D.O."/>
            <person name="Constancio M.T.L."/>
            <person name="Alves L.M.C."/>
            <person name="Varani A.M."/>
        </authorList>
    </citation>
    <scope>NUCLEOTIDE SEQUENCE [LARGE SCALE GENOMIC DNA]</scope>
    <source>
        <strain evidence="9 10">FCAV SCS01</strain>
    </source>
</reference>
<protein>
    <recommendedName>
        <fullName evidence="2">cyclic-guanylate-specific phosphodiesterase</fullName>
        <ecNumber evidence="2">3.1.4.52</ecNumber>
    </recommendedName>
</protein>
<dbReference type="InterPro" id="IPR043128">
    <property type="entry name" value="Rev_trsase/Diguanyl_cyclase"/>
</dbReference>
<feature type="domain" description="PAC" evidence="6">
    <location>
        <begin position="81"/>
        <end position="137"/>
    </location>
</feature>
<dbReference type="PROSITE" id="PS50887">
    <property type="entry name" value="GGDEF"/>
    <property type="match status" value="1"/>
</dbReference>
<comment type="cofactor">
    <cofactor evidence="1">
        <name>Mg(2+)</name>
        <dbReference type="ChEBI" id="CHEBI:18420"/>
    </cofactor>
</comment>
<dbReference type="InterPro" id="IPR029787">
    <property type="entry name" value="Nucleotide_cyclase"/>
</dbReference>
<dbReference type="SUPFAM" id="SSF141868">
    <property type="entry name" value="EAL domain-like"/>
    <property type="match status" value="1"/>
</dbReference>
<dbReference type="EMBL" id="NFZS01000001">
    <property type="protein sequence ID" value="RAO76441.1"/>
    <property type="molecule type" value="Genomic_DNA"/>
</dbReference>
<dbReference type="InterPro" id="IPR035919">
    <property type="entry name" value="EAL_sf"/>
</dbReference>
<dbReference type="Pfam" id="PF00990">
    <property type="entry name" value="GGDEF"/>
    <property type="match status" value="1"/>
</dbReference>
<dbReference type="GO" id="GO:0006355">
    <property type="term" value="P:regulation of DNA-templated transcription"/>
    <property type="evidence" value="ECO:0007669"/>
    <property type="project" value="InterPro"/>
</dbReference>
<dbReference type="NCBIfam" id="TIGR00229">
    <property type="entry name" value="sensory_box"/>
    <property type="match status" value="3"/>
</dbReference>
<dbReference type="AlphaFoldDB" id="A0A328P545"/>